<evidence type="ECO:0000313" key="2">
    <source>
        <dbReference type="EMBL" id="KAH3693116.1"/>
    </source>
</evidence>
<accession>A0A9D3Y5T0</accession>
<feature type="compositionally biased region" description="Polar residues" evidence="1">
    <location>
        <begin position="40"/>
        <end position="53"/>
    </location>
</feature>
<dbReference type="AlphaFoldDB" id="A0A9D3Y5T0"/>
<name>A0A9D3Y5T0_DREPO</name>
<reference evidence="2" key="1">
    <citation type="journal article" date="2019" name="bioRxiv">
        <title>The Genome of the Zebra Mussel, Dreissena polymorpha: A Resource for Invasive Species Research.</title>
        <authorList>
            <person name="McCartney M.A."/>
            <person name="Auch B."/>
            <person name="Kono T."/>
            <person name="Mallez S."/>
            <person name="Zhang Y."/>
            <person name="Obille A."/>
            <person name="Becker A."/>
            <person name="Abrahante J.E."/>
            <person name="Garbe J."/>
            <person name="Badalamenti J.P."/>
            <person name="Herman A."/>
            <person name="Mangelson H."/>
            <person name="Liachko I."/>
            <person name="Sullivan S."/>
            <person name="Sone E.D."/>
            <person name="Koren S."/>
            <person name="Silverstein K.A.T."/>
            <person name="Beckman K.B."/>
            <person name="Gohl D.M."/>
        </authorList>
    </citation>
    <scope>NUCLEOTIDE SEQUENCE</scope>
    <source>
        <strain evidence="2">Duluth1</strain>
        <tissue evidence="2">Whole animal</tissue>
    </source>
</reference>
<dbReference type="EMBL" id="JAIWYP010000017">
    <property type="protein sequence ID" value="KAH3693116.1"/>
    <property type="molecule type" value="Genomic_DNA"/>
</dbReference>
<sequence length="107" mass="12123">MLRSISNLSDLTGFQVTPPFRIWLISGWSCVRQWLSHSKTGSTSGYLETGNTHSEGDSMHSAMESASQNIPVSTTSQWATIIRNANHKTLYRVHEMTLKDFIFIFKD</sequence>
<organism evidence="2 3">
    <name type="scientific">Dreissena polymorpha</name>
    <name type="common">Zebra mussel</name>
    <name type="synonym">Mytilus polymorpha</name>
    <dbReference type="NCBI Taxonomy" id="45954"/>
    <lineage>
        <taxon>Eukaryota</taxon>
        <taxon>Metazoa</taxon>
        <taxon>Spiralia</taxon>
        <taxon>Lophotrochozoa</taxon>
        <taxon>Mollusca</taxon>
        <taxon>Bivalvia</taxon>
        <taxon>Autobranchia</taxon>
        <taxon>Heteroconchia</taxon>
        <taxon>Euheterodonta</taxon>
        <taxon>Imparidentia</taxon>
        <taxon>Neoheterodontei</taxon>
        <taxon>Myida</taxon>
        <taxon>Dreissenoidea</taxon>
        <taxon>Dreissenidae</taxon>
        <taxon>Dreissena</taxon>
    </lineage>
</organism>
<dbReference type="Proteomes" id="UP000828390">
    <property type="component" value="Unassembled WGS sequence"/>
</dbReference>
<evidence type="ECO:0000256" key="1">
    <source>
        <dbReference type="SAM" id="MobiDB-lite"/>
    </source>
</evidence>
<comment type="caution">
    <text evidence="2">The sequence shown here is derived from an EMBL/GenBank/DDBJ whole genome shotgun (WGS) entry which is preliminary data.</text>
</comment>
<protein>
    <submittedName>
        <fullName evidence="2">Uncharacterized protein</fullName>
    </submittedName>
</protein>
<proteinExistence type="predicted"/>
<keyword evidence="3" id="KW-1185">Reference proteome</keyword>
<gene>
    <name evidence="2" type="ORF">DPMN_192517</name>
</gene>
<feature type="region of interest" description="Disordered" evidence="1">
    <location>
        <begin position="40"/>
        <end position="59"/>
    </location>
</feature>
<reference evidence="2" key="2">
    <citation type="submission" date="2020-11" db="EMBL/GenBank/DDBJ databases">
        <authorList>
            <person name="McCartney M.A."/>
            <person name="Auch B."/>
            <person name="Kono T."/>
            <person name="Mallez S."/>
            <person name="Becker A."/>
            <person name="Gohl D.M."/>
            <person name="Silverstein K.A.T."/>
            <person name="Koren S."/>
            <person name="Bechman K.B."/>
            <person name="Herman A."/>
            <person name="Abrahante J.E."/>
            <person name="Garbe J."/>
        </authorList>
    </citation>
    <scope>NUCLEOTIDE SEQUENCE</scope>
    <source>
        <strain evidence="2">Duluth1</strain>
        <tissue evidence="2">Whole animal</tissue>
    </source>
</reference>
<evidence type="ECO:0000313" key="3">
    <source>
        <dbReference type="Proteomes" id="UP000828390"/>
    </source>
</evidence>